<reference evidence="8 9" key="1">
    <citation type="submission" date="2019-09" db="EMBL/GenBank/DDBJ databases">
        <title>Actinomadura physcomitrii sp. nov., a novel actinomycete isolated from moss [Physcomitrium sphaericum (Ludw) Fuernr].</title>
        <authorList>
            <person name="Zhuang X."/>
            <person name="Liu C."/>
        </authorList>
    </citation>
    <scope>NUCLEOTIDE SEQUENCE [LARGE SCALE GENOMIC DNA]</scope>
    <source>
        <strain evidence="8 9">HMC1</strain>
    </source>
</reference>
<keyword evidence="9" id="KW-1185">Reference proteome</keyword>
<dbReference type="GO" id="GO:0020037">
    <property type="term" value="F:heme binding"/>
    <property type="evidence" value="ECO:0007669"/>
    <property type="project" value="InterPro"/>
</dbReference>
<evidence type="ECO:0000313" key="8">
    <source>
        <dbReference type="EMBL" id="KAB2344821.1"/>
    </source>
</evidence>
<evidence type="ECO:0000256" key="1">
    <source>
        <dbReference type="ARBA" id="ARBA00010617"/>
    </source>
</evidence>
<dbReference type="OrthoDB" id="3321924at2"/>
<dbReference type="InterPro" id="IPR017972">
    <property type="entry name" value="Cyt_P450_CS"/>
</dbReference>
<name>A0A6H9YPQ6_9ACTN</name>
<dbReference type="PRINTS" id="PR00385">
    <property type="entry name" value="P450"/>
</dbReference>
<comment type="similarity">
    <text evidence="1 7">Belongs to the cytochrome P450 family.</text>
</comment>
<dbReference type="CDD" id="cd11031">
    <property type="entry name" value="Cyp158A-like"/>
    <property type="match status" value="1"/>
</dbReference>
<dbReference type="AlphaFoldDB" id="A0A6H9YPQ6"/>
<dbReference type="Proteomes" id="UP000468735">
    <property type="component" value="Unassembled WGS sequence"/>
</dbReference>
<dbReference type="EMBL" id="WBMT01000015">
    <property type="protein sequence ID" value="KAB2344821.1"/>
    <property type="molecule type" value="Genomic_DNA"/>
</dbReference>
<keyword evidence="3 7" id="KW-0479">Metal-binding</keyword>
<dbReference type="PANTHER" id="PTHR46696">
    <property type="entry name" value="P450, PUTATIVE (EUROFUNG)-RELATED"/>
    <property type="match status" value="1"/>
</dbReference>
<dbReference type="FunFam" id="1.10.630.10:FF:000018">
    <property type="entry name" value="Cytochrome P450 monooxygenase"/>
    <property type="match status" value="1"/>
</dbReference>
<dbReference type="SUPFAM" id="SSF48264">
    <property type="entry name" value="Cytochrome P450"/>
    <property type="match status" value="1"/>
</dbReference>
<gene>
    <name evidence="8" type="ORF">F8566_29975</name>
</gene>
<dbReference type="Pfam" id="PF00067">
    <property type="entry name" value="p450"/>
    <property type="match status" value="1"/>
</dbReference>
<evidence type="ECO:0000256" key="6">
    <source>
        <dbReference type="ARBA" id="ARBA00023033"/>
    </source>
</evidence>
<dbReference type="Gene3D" id="1.10.630.10">
    <property type="entry name" value="Cytochrome P450"/>
    <property type="match status" value="1"/>
</dbReference>
<evidence type="ECO:0000313" key="9">
    <source>
        <dbReference type="Proteomes" id="UP000468735"/>
    </source>
</evidence>
<organism evidence="8 9">
    <name type="scientific">Actinomadura rudentiformis</name>
    <dbReference type="NCBI Taxonomy" id="359158"/>
    <lineage>
        <taxon>Bacteria</taxon>
        <taxon>Bacillati</taxon>
        <taxon>Actinomycetota</taxon>
        <taxon>Actinomycetes</taxon>
        <taxon>Streptosporangiales</taxon>
        <taxon>Thermomonosporaceae</taxon>
        <taxon>Actinomadura</taxon>
    </lineage>
</organism>
<comment type="caution">
    <text evidence="8">The sequence shown here is derived from an EMBL/GenBank/DDBJ whole genome shotgun (WGS) entry which is preliminary data.</text>
</comment>
<evidence type="ECO:0000256" key="4">
    <source>
        <dbReference type="ARBA" id="ARBA00023002"/>
    </source>
</evidence>
<dbReference type="InterPro" id="IPR036396">
    <property type="entry name" value="Cyt_P450_sf"/>
</dbReference>
<keyword evidence="5 7" id="KW-0408">Iron</keyword>
<proteinExistence type="inferred from homology"/>
<dbReference type="PRINTS" id="PR00359">
    <property type="entry name" value="BP450"/>
</dbReference>
<evidence type="ECO:0000256" key="3">
    <source>
        <dbReference type="ARBA" id="ARBA00022723"/>
    </source>
</evidence>
<dbReference type="GO" id="GO:0005506">
    <property type="term" value="F:iron ion binding"/>
    <property type="evidence" value="ECO:0007669"/>
    <property type="project" value="InterPro"/>
</dbReference>
<protein>
    <submittedName>
        <fullName evidence="8">Cytochrome P450</fullName>
    </submittedName>
</protein>
<dbReference type="GO" id="GO:0004497">
    <property type="term" value="F:monooxygenase activity"/>
    <property type="evidence" value="ECO:0007669"/>
    <property type="project" value="UniProtKB-KW"/>
</dbReference>
<evidence type="ECO:0000256" key="7">
    <source>
        <dbReference type="RuleBase" id="RU000461"/>
    </source>
</evidence>
<accession>A0A6H9YPQ6</accession>
<dbReference type="GO" id="GO:0016705">
    <property type="term" value="F:oxidoreductase activity, acting on paired donors, with incorporation or reduction of molecular oxygen"/>
    <property type="evidence" value="ECO:0007669"/>
    <property type="project" value="InterPro"/>
</dbReference>
<dbReference type="PROSITE" id="PS00086">
    <property type="entry name" value="CYTOCHROME_P450"/>
    <property type="match status" value="1"/>
</dbReference>
<dbReference type="InterPro" id="IPR001128">
    <property type="entry name" value="Cyt_P450"/>
</dbReference>
<sequence>MEDHPHVSGYPFKCPRGLDLHPAYKELRENHPVARVTLPPGGPPAWVVTGYHSARYVLVNQELFSREQAAELPGYPPLRDSLLGMDLNRHARVRRVAARAFTPRRVEQLRPRIQHTATQMLEVTEGQGPPADLIESVLLPLPLAVIGDLLGVPTDDRPQFQAWGDAFLASTKYSQQQAVQAQQAMGAYLADLINQRRSSPDDDLLSAVVHDETGLSDSELVNLAIAILVGGFETTATMAALQLYYLLTHPEHLAYVREDLTRLPAAIEELLRTIPLGEGDGLPRIATRDVELEGSTIRKGDLVFVSTPSANFDDEAFAGADSVDFTRPENPHLGFGHGPHYCLGANLARAEIHVVLATLLERLPGLRLGVAPEDLAWKEGLHVRGLKQLPVEW</sequence>
<keyword evidence="6 7" id="KW-0503">Monooxygenase</keyword>
<keyword evidence="2 7" id="KW-0349">Heme</keyword>
<keyword evidence="4 7" id="KW-0560">Oxidoreductase</keyword>
<evidence type="ECO:0000256" key="2">
    <source>
        <dbReference type="ARBA" id="ARBA00022617"/>
    </source>
</evidence>
<dbReference type="InterPro" id="IPR002397">
    <property type="entry name" value="Cyt_P450_B"/>
</dbReference>
<dbReference type="PANTHER" id="PTHR46696:SF1">
    <property type="entry name" value="CYTOCHROME P450 YJIB-RELATED"/>
    <property type="match status" value="1"/>
</dbReference>
<evidence type="ECO:0000256" key="5">
    <source>
        <dbReference type="ARBA" id="ARBA00023004"/>
    </source>
</evidence>